<dbReference type="RefSeq" id="WP_210760235.1">
    <property type="nucleotide sequence ID" value="NZ_CP060139.1"/>
</dbReference>
<dbReference type="AlphaFoldDB" id="A0A7H0VJ12"/>
<evidence type="ECO:0000313" key="2">
    <source>
        <dbReference type="Proteomes" id="UP000516305"/>
    </source>
</evidence>
<dbReference type="GO" id="GO:0005975">
    <property type="term" value="P:carbohydrate metabolic process"/>
    <property type="evidence" value="ECO:0007669"/>
    <property type="project" value="UniProtKB-ARBA"/>
</dbReference>
<sequence length="269" mass="31947">MNRNSILSILFLLGLLACGPKRLQREYMPHSVHFAHRDWWIKSSPEIQGPGSNVFSYRNVWVDWQGHLHLKVREKDNRWTCAEVYTKDSLGYGRYEMEVEGQLGDLDPYLVFGFFTWDPHTFEDQANSEIDIEFSRWGFPLAPRVLHYSVHPVSLQKLFLERFQSSNSNPQNWNGRSRHIMEWRDTSITFYSYRINRRDEELLESFHYSFKNPPRKKGVEGQFSEAITVPKPGESNQARFNLWIFGAKEAPLNERETEIIIRDFRYEAY</sequence>
<dbReference type="EMBL" id="CP060139">
    <property type="protein sequence ID" value="QNR25710.1"/>
    <property type="molecule type" value="Genomic_DNA"/>
</dbReference>
<evidence type="ECO:0000313" key="1">
    <source>
        <dbReference type="EMBL" id="QNR25710.1"/>
    </source>
</evidence>
<dbReference type="Proteomes" id="UP000516305">
    <property type="component" value="Chromosome"/>
</dbReference>
<accession>A0A7H0VJ12</accession>
<dbReference type="SUPFAM" id="SSF49899">
    <property type="entry name" value="Concanavalin A-like lectins/glucanases"/>
    <property type="match status" value="1"/>
</dbReference>
<organism evidence="1 2">
    <name type="scientific">Croceimicrobium hydrocarbonivorans</name>
    <dbReference type="NCBI Taxonomy" id="2761580"/>
    <lineage>
        <taxon>Bacteria</taxon>
        <taxon>Pseudomonadati</taxon>
        <taxon>Bacteroidota</taxon>
        <taxon>Flavobacteriia</taxon>
        <taxon>Flavobacteriales</taxon>
        <taxon>Owenweeksiaceae</taxon>
        <taxon>Croceimicrobium</taxon>
    </lineage>
</organism>
<name>A0A7H0VJ12_9FLAO</name>
<dbReference type="PROSITE" id="PS51257">
    <property type="entry name" value="PROKAR_LIPOPROTEIN"/>
    <property type="match status" value="1"/>
</dbReference>
<proteinExistence type="predicted"/>
<dbReference type="InterPro" id="IPR013320">
    <property type="entry name" value="ConA-like_dom_sf"/>
</dbReference>
<gene>
    <name evidence="1" type="ORF">H4K34_07675</name>
</gene>
<keyword evidence="2" id="KW-1185">Reference proteome</keyword>
<dbReference type="KEGG" id="chyd:H4K34_07675"/>
<dbReference type="GO" id="GO:0004553">
    <property type="term" value="F:hydrolase activity, hydrolyzing O-glycosyl compounds"/>
    <property type="evidence" value="ECO:0007669"/>
    <property type="project" value="UniProtKB-ARBA"/>
</dbReference>
<reference evidence="1 2" key="1">
    <citation type="submission" date="2020-08" db="EMBL/GenBank/DDBJ databases">
        <title>Croceimicrobium hydrocarbonivorans gen. nov., sp. nov., a novel marine bacterium isolated from a bacterial consortium that degrades polyethylene terephthalate.</title>
        <authorList>
            <person name="Liu R."/>
        </authorList>
    </citation>
    <scope>NUCLEOTIDE SEQUENCE [LARGE SCALE GENOMIC DNA]</scope>
    <source>
        <strain evidence="1 2">A20-9</strain>
    </source>
</reference>
<keyword evidence="1" id="KW-0378">Hydrolase</keyword>
<dbReference type="CDD" id="cd00413">
    <property type="entry name" value="Glyco_hydrolase_16"/>
    <property type="match status" value="1"/>
</dbReference>
<protein>
    <submittedName>
        <fullName evidence="1">Glycoside hydrolase family 16 protein</fullName>
    </submittedName>
</protein>
<dbReference type="Gene3D" id="2.60.120.200">
    <property type="match status" value="1"/>
</dbReference>